<comment type="caution">
    <text evidence="1">The sequence shown here is derived from an EMBL/GenBank/DDBJ whole genome shotgun (WGS) entry which is preliminary data.</text>
</comment>
<evidence type="ECO:0000313" key="2">
    <source>
        <dbReference type="Proteomes" id="UP001497623"/>
    </source>
</evidence>
<accession>A0AAV2R5I8</accession>
<gene>
    <name evidence="1" type="ORF">MNOR_LOCUS19279</name>
</gene>
<protein>
    <submittedName>
        <fullName evidence="1">Uncharacterized protein</fullName>
    </submittedName>
</protein>
<feature type="non-terminal residue" evidence="1">
    <location>
        <position position="1"/>
    </location>
</feature>
<evidence type="ECO:0000313" key="1">
    <source>
        <dbReference type="EMBL" id="CAL4110069.1"/>
    </source>
</evidence>
<name>A0AAV2R5I8_MEGNR</name>
<dbReference type="EMBL" id="CAXKWB010014224">
    <property type="protein sequence ID" value="CAL4110069.1"/>
    <property type="molecule type" value="Genomic_DNA"/>
</dbReference>
<dbReference type="Proteomes" id="UP001497623">
    <property type="component" value="Unassembled WGS sequence"/>
</dbReference>
<organism evidence="1 2">
    <name type="scientific">Meganyctiphanes norvegica</name>
    <name type="common">Northern krill</name>
    <name type="synonym">Thysanopoda norvegica</name>
    <dbReference type="NCBI Taxonomy" id="48144"/>
    <lineage>
        <taxon>Eukaryota</taxon>
        <taxon>Metazoa</taxon>
        <taxon>Ecdysozoa</taxon>
        <taxon>Arthropoda</taxon>
        <taxon>Crustacea</taxon>
        <taxon>Multicrustacea</taxon>
        <taxon>Malacostraca</taxon>
        <taxon>Eumalacostraca</taxon>
        <taxon>Eucarida</taxon>
        <taxon>Euphausiacea</taxon>
        <taxon>Euphausiidae</taxon>
        <taxon>Meganyctiphanes</taxon>
    </lineage>
</organism>
<keyword evidence="2" id="KW-1185">Reference proteome</keyword>
<dbReference type="AlphaFoldDB" id="A0AAV2R5I8"/>
<reference evidence="1 2" key="1">
    <citation type="submission" date="2024-05" db="EMBL/GenBank/DDBJ databases">
        <authorList>
            <person name="Wallberg A."/>
        </authorList>
    </citation>
    <scope>NUCLEOTIDE SEQUENCE [LARGE SCALE GENOMIC DNA]</scope>
</reference>
<proteinExistence type="predicted"/>
<dbReference type="Pfam" id="PF18907">
    <property type="entry name" value="DUF5662"/>
    <property type="match status" value="1"/>
</dbReference>
<sequence>ADWKDVELELNQKGAPTTIALCYRYKWSNKLKKDAEKIMVQYGVKESYIRKGDVDFILNEPRVLDHIYIKGAEEAAELLWSPKFLNVKKHYEETWSHRLWLMRTFQRLVKLDKLQIFENIDKETQTQLEHRCDIHDLSKFRLDQAVGYALRWVHKIDSPIWYEACNLHLMQEDHHPQHYFSRTTIDLSKPVNLVKGLDHSDDERMDILPLLESILDMIASRWERALKGDLAAPTHMLVNIAIEQNYLDRYCPCNYDYAVSIYQKISKCKD</sequence>
<dbReference type="InterPro" id="IPR043721">
    <property type="entry name" value="DUF5662"/>
</dbReference>